<dbReference type="STRING" id="8022.A0A060Z6I6"/>
<reference evidence="1" key="1">
    <citation type="journal article" date="2014" name="Nat. Commun.">
        <title>The rainbow trout genome provides novel insights into evolution after whole-genome duplication in vertebrates.</title>
        <authorList>
            <person name="Berthelot C."/>
            <person name="Brunet F."/>
            <person name="Chalopin D."/>
            <person name="Juanchich A."/>
            <person name="Bernard M."/>
            <person name="Noel B."/>
            <person name="Bento P."/>
            <person name="Da Silva C."/>
            <person name="Labadie K."/>
            <person name="Alberti A."/>
            <person name="Aury J.M."/>
            <person name="Louis A."/>
            <person name="Dehais P."/>
            <person name="Bardou P."/>
            <person name="Montfort J."/>
            <person name="Klopp C."/>
            <person name="Cabau C."/>
            <person name="Gaspin C."/>
            <person name="Thorgaard G.H."/>
            <person name="Boussaha M."/>
            <person name="Quillet E."/>
            <person name="Guyomard R."/>
            <person name="Galiana D."/>
            <person name="Bobe J."/>
            <person name="Volff J.N."/>
            <person name="Genet C."/>
            <person name="Wincker P."/>
            <person name="Jaillon O."/>
            <person name="Roest Crollius H."/>
            <person name="Guiguen Y."/>
        </authorList>
    </citation>
    <scope>NUCLEOTIDE SEQUENCE [LARGE SCALE GENOMIC DNA]</scope>
</reference>
<sequence>MEFTTDEDVLKNTSGSTDFGNVSFIVPGIHPYFYIGSDALNHTEEYTVAAGMSLSYP</sequence>
<dbReference type="PaxDb" id="8022-A0A060Z6I6"/>
<dbReference type="EMBL" id="FR929990">
    <property type="protein sequence ID" value="CDQ97309.1"/>
    <property type="molecule type" value="Genomic_DNA"/>
</dbReference>
<dbReference type="SUPFAM" id="SSF53187">
    <property type="entry name" value="Zn-dependent exopeptidases"/>
    <property type="match status" value="1"/>
</dbReference>
<protein>
    <submittedName>
        <fullName evidence="1">Uncharacterized protein</fullName>
    </submittedName>
</protein>
<dbReference type="Proteomes" id="UP000193380">
    <property type="component" value="Unassembled WGS sequence"/>
</dbReference>
<evidence type="ECO:0000313" key="1">
    <source>
        <dbReference type="EMBL" id="CDQ97309.1"/>
    </source>
</evidence>
<dbReference type="Gene3D" id="3.40.630.10">
    <property type="entry name" value="Zn peptidases"/>
    <property type="match status" value="1"/>
</dbReference>
<evidence type="ECO:0000313" key="2">
    <source>
        <dbReference type="Proteomes" id="UP000193380"/>
    </source>
</evidence>
<proteinExistence type="predicted"/>
<organism evidence="1 2">
    <name type="scientific">Oncorhynchus mykiss</name>
    <name type="common">Rainbow trout</name>
    <name type="synonym">Salmo gairdneri</name>
    <dbReference type="NCBI Taxonomy" id="8022"/>
    <lineage>
        <taxon>Eukaryota</taxon>
        <taxon>Metazoa</taxon>
        <taxon>Chordata</taxon>
        <taxon>Craniata</taxon>
        <taxon>Vertebrata</taxon>
        <taxon>Euteleostomi</taxon>
        <taxon>Actinopterygii</taxon>
        <taxon>Neopterygii</taxon>
        <taxon>Teleostei</taxon>
        <taxon>Protacanthopterygii</taxon>
        <taxon>Salmoniformes</taxon>
        <taxon>Salmonidae</taxon>
        <taxon>Salmoninae</taxon>
        <taxon>Oncorhynchus</taxon>
    </lineage>
</organism>
<dbReference type="GO" id="GO:0016805">
    <property type="term" value="F:dipeptidase activity"/>
    <property type="evidence" value="ECO:0007669"/>
    <property type="project" value="TreeGrafter"/>
</dbReference>
<dbReference type="PANTHER" id="PTHR30575">
    <property type="entry name" value="PEPTIDASE M20"/>
    <property type="match status" value="1"/>
</dbReference>
<gene>
    <name evidence="1" type="ORF">GSONMT00024539001</name>
</gene>
<name>A0A060Z6I6_ONCMY</name>
<dbReference type="PANTHER" id="PTHR30575:SF0">
    <property type="entry name" value="XAA-ARG DIPEPTIDASE"/>
    <property type="match status" value="1"/>
</dbReference>
<reference evidence="1" key="2">
    <citation type="submission" date="2014-03" db="EMBL/GenBank/DDBJ databases">
        <authorList>
            <person name="Genoscope - CEA"/>
        </authorList>
    </citation>
    <scope>NUCLEOTIDE SEQUENCE</scope>
</reference>
<dbReference type="AlphaFoldDB" id="A0A060Z6I6"/>
<accession>A0A060Z6I6</accession>
<dbReference type="InterPro" id="IPR052030">
    <property type="entry name" value="Peptidase_M20/M20A_hydrolases"/>
</dbReference>